<organism evidence="1 2">
    <name type="scientific">Araneus ventricosus</name>
    <name type="common">Orbweaver spider</name>
    <name type="synonym">Epeira ventricosa</name>
    <dbReference type="NCBI Taxonomy" id="182803"/>
    <lineage>
        <taxon>Eukaryota</taxon>
        <taxon>Metazoa</taxon>
        <taxon>Ecdysozoa</taxon>
        <taxon>Arthropoda</taxon>
        <taxon>Chelicerata</taxon>
        <taxon>Arachnida</taxon>
        <taxon>Araneae</taxon>
        <taxon>Araneomorphae</taxon>
        <taxon>Entelegynae</taxon>
        <taxon>Araneoidea</taxon>
        <taxon>Araneidae</taxon>
        <taxon>Araneus</taxon>
    </lineage>
</organism>
<evidence type="ECO:0000313" key="1">
    <source>
        <dbReference type="EMBL" id="GBL90855.1"/>
    </source>
</evidence>
<name>A0A4Y2BHI1_ARAVE</name>
<dbReference type="Proteomes" id="UP000499080">
    <property type="component" value="Unassembled WGS sequence"/>
</dbReference>
<dbReference type="OrthoDB" id="10266568at2759"/>
<dbReference type="EMBL" id="BGPR01000075">
    <property type="protein sequence ID" value="GBL90855.1"/>
    <property type="molecule type" value="Genomic_DNA"/>
</dbReference>
<comment type="caution">
    <text evidence="1">The sequence shown here is derived from an EMBL/GenBank/DDBJ whole genome shotgun (WGS) entry which is preliminary data.</text>
</comment>
<protein>
    <submittedName>
        <fullName evidence="1">Uncharacterized protein</fullName>
    </submittedName>
</protein>
<gene>
    <name evidence="1" type="ORF">AVEN_27970_1</name>
</gene>
<evidence type="ECO:0000313" key="2">
    <source>
        <dbReference type="Proteomes" id="UP000499080"/>
    </source>
</evidence>
<dbReference type="AlphaFoldDB" id="A0A4Y2BHI1"/>
<accession>A0A4Y2BHI1</accession>
<reference evidence="1 2" key="1">
    <citation type="journal article" date="2019" name="Sci. Rep.">
        <title>Orb-weaving spider Araneus ventricosus genome elucidates the spidroin gene catalogue.</title>
        <authorList>
            <person name="Kono N."/>
            <person name="Nakamura H."/>
            <person name="Ohtoshi R."/>
            <person name="Moran D.A.P."/>
            <person name="Shinohara A."/>
            <person name="Yoshida Y."/>
            <person name="Fujiwara M."/>
            <person name="Mori M."/>
            <person name="Tomita M."/>
            <person name="Arakawa K."/>
        </authorList>
    </citation>
    <scope>NUCLEOTIDE SEQUENCE [LARGE SCALE GENOMIC DNA]</scope>
</reference>
<proteinExistence type="predicted"/>
<sequence length="123" mass="14343">MPDMQDLLFQLRFSCKQLERLSKRAEKDEKLQRNKIKKNSWKKISMASHYRYFENSLRKLHRSHIPSVEYGSYVYGGHSGKFLASQPNGSMSKPDSTEDPPCLWAWSTLNPMWIKHSPAGVEL</sequence>
<keyword evidence="2" id="KW-1185">Reference proteome</keyword>